<keyword evidence="8 12" id="KW-0342">GTP-binding</keyword>
<feature type="binding site" evidence="12">
    <location>
        <position position="69"/>
    </location>
    <ligand>
        <name>GTP</name>
        <dbReference type="ChEBI" id="CHEBI:37565"/>
    </ligand>
</feature>
<dbReference type="SFLD" id="SFLDG01067">
    <property type="entry name" value="SPASM/twitch_domain_containing"/>
    <property type="match status" value="1"/>
</dbReference>
<evidence type="ECO:0000256" key="1">
    <source>
        <dbReference type="ARBA" id="ARBA00012167"/>
    </source>
</evidence>
<dbReference type="InterPro" id="IPR010505">
    <property type="entry name" value="MoaA_twitch"/>
</dbReference>
<evidence type="ECO:0000256" key="7">
    <source>
        <dbReference type="ARBA" id="ARBA00023014"/>
    </source>
</evidence>
<dbReference type="PATRIC" id="fig|1286171.3.peg.388"/>
<evidence type="ECO:0000313" key="15">
    <source>
        <dbReference type="Proteomes" id="UP000019591"/>
    </source>
</evidence>
<comment type="catalytic activity">
    <reaction evidence="11 12">
        <text>GTP + AH2 + S-adenosyl-L-methionine = (8S)-3',8-cyclo-7,8-dihydroguanosine 5'-triphosphate + 5'-deoxyadenosine + L-methionine + A + H(+)</text>
        <dbReference type="Rhea" id="RHEA:49576"/>
        <dbReference type="ChEBI" id="CHEBI:13193"/>
        <dbReference type="ChEBI" id="CHEBI:15378"/>
        <dbReference type="ChEBI" id="CHEBI:17319"/>
        <dbReference type="ChEBI" id="CHEBI:17499"/>
        <dbReference type="ChEBI" id="CHEBI:37565"/>
        <dbReference type="ChEBI" id="CHEBI:57844"/>
        <dbReference type="ChEBI" id="CHEBI:59789"/>
        <dbReference type="ChEBI" id="CHEBI:131766"/>
        <dbReference type="EC" id="4.1.99.22"/>
    </reaction>
</comment>
<keyword evidence="2 12" id="KW-0004">4Fe-4S</keyword>
<comment type="similarity">
    <text evidence="12">Belongs to the radical SAM superfamily. MoaA family.</text>
</comment>
<dbReference type="PANTHER" id="PTHR22960:SF0">
    <property type="entry name" value="MOLYBDENUM COFACTOR BIOSYNTHESIS PROTEIN 1"/>
    <property type="match status" value="1"/>
</dbReference>
<dbReference type="Pfam" id="PF04055">
    <property type="entry name" value="Radical_SAM"/>
    <property type="match status" value="1"/>
</dbReference>
<comment type="cofactor">
    <cofactor evidence="12">
        <name>[4Fe-4S] cluster</name>
        <dbReference type="ChEBI" id="CHEBI:49883"/>
    </cofactor>
    <text evidence="12">Binds 2 [4Fe-4S] clusters. Binds 1 [4Fe-4S] cluster coordinated with 3 cysteines and an exchangeable S-adenosyl-L-methionine and 1 [4Fe-4S] cluster coordinated with 3 cysteines and the GTP-derived substrate.</text>
</comment>
<dbReference type="EMBL" id="CP007452">
    <property type="protein sequence ID" value="AHM55746.1"/>
    <property type="molecule type" value="Genomic_DNA"/>
</dbReference>
<dbReference type="NCBIfam" id="TIGR02666">
    <property type="entry name" value="moaA"/>
    <property type="match status" value="1"/>
</dbReference>
<evidence type="ECO:0000256" key="10">
    <source>
        <dbReference type="ARBA" id="ARBA00023239"/>
    </source>
</evidence>
<dbReference type="InterPro" id="IPR050105">
    <property type="entry name" value="MoCo_biosynth_MoaA/MoaC"/>
</dbReference>
<evidence type="ECO:0000256" key="8">
    <source>
        <dbReference type="ARBA" id="ARBA00023134"/>
    </source>
</evidence>
<keyword evidence="3 12" id="KW-0949">S-adenosyl-L-methionine</keyword>
<keyword evidence="4 12" id="KW-0479">Metal-binding</keyword>
<evidence type="ECO:0000256" key="5">
    <source>
        <dbReference type="ARBA" id="ARBA00022741"/>
    </source>
</evidence>
<dbReference type="InterPro" id="IPR006638">
    <property type="entry name" value="Elp3/MiaA/NifB-like_rSAM"/>
</dbReference>
<feature type="binding site" evidence="12">
    <location>
        <position position="256"/>
    </location>
    <ligand>
        <name>[4Fe-4S] cluster</name>
        <dbReference type="ChEBI" id="CHEBI:49883"/>
        <label>2</label>
        <note>4Fe-4S-substrate</note>
    </ligand>
</feature>
<keyword evidence="7 12" id="KW-0411">Iron-sulfur</keyword>
<dbReference type="InterPro" id="IPR000385">
    <property type="entry name" value="MoaA_NifB_PqqE_Fe-S-bd_CS"/>
</dbReference>
<name>W8U461_PEPAC</name>
<feature type="binding site" evidence="12">
    <location>
        <position position="195"/>
    </location>
    <ligand>
        <name>S-adenosyl-L-methionine</name>
        <dbReference type="ChEBI" id="CHEBI:59789"/>
    </ligand>
</feature>
<evidence type="ECO:0000256" key="3">
    <source>
        <dbReference type="ARBA" id="ARBA00022691"/>
    </source>
</evidence>
<reference evidence="14 15" key="1">
    <citation type="journal article" date="2014" name="Genome Announc.">
        <title>Complete Genome Sequence of Amino Acid-Utilizing Eubacterium acidaminophilum al-2 (DSM 3953).</title>
        <authorList>
            <person name="Poehlein A."/>
            <person name="Andreesen J.R."/>
            <person name="Daniel R."/>
        </authorList>
    </citation>
    <scope>NUCLEOTIDE SEQUENCE [LARGE SCALE GENOMIC DNA]</scope>
    <source>
        <strain evidence="14 15">DSM 3953</strain>
    </source>
</reference>
<keyword evidence="15" id="KW-1185">Reference proteome</keyword>
<keyword evidence="9 12" id="KW-0501">Molybdenum cofactor biosynthesis</keyword>
<dbReference type="GO" id="GO:0061799">
    <property type="term" value="F:cyclic pyranopterin monophosphate synthase activity"/>
    <property type="evidence" value="ECO:0007669"/>
    <property type="project" value="TreeGrafter"/>
</dbReference>
<feature type="binding site" evidence="12">
    <location>
        <position position="32"/>
    </location>
    <ligand>
        <name>S-adenosyl-L-methionine</name>
        <dbReference type="ChEBI" id="CHEBI:59789"/>
    </ligand>
</feature>
<dbReference type="RefSeq" id="WP_330375777.1">
    <property type="nucleotide sequence ID" value="NZ_CP007452.1"/>
</dbReference>
<dbReference type="PROSITE" id="PS01305">
    <property type="entry name" value="MOAA_NIFB_PQQE"/>
    <property type="match status" value="1"/>
</dbReference>
<dbReference type="GO" id="GO:0061798">
    <property type="term" value="F:GTP 3',8'-cyclase activity"/>
    <property type="evidence" value="ECO:0007669"/>
    <property type="project" value="UniProtKB-UniRule"/>
</dbReference>
<dbReference type="CDD" id="cd21117">
    <property type="entry name" value="Twitch_MoaA"/>
    <property type="match status" value="1"/>
</dbReference>
<dbReference type="InterPro" id="IPR040064">
    <property type="entry name" value="MoaA-like"/>
</dbReference>
<feature type="binding site" evidence="12">
    <location>
        <position position="124"/>
    </location>
    <ligand>
        <name>S-adenosyl-L-methionine</name>
        <dbReference type="ChEBI" id="CHEBI:59789"/>
    </ligand>
</feature>
<evidence type="ECO:0000256" key="12">
    <source>
        <dbReference type="HAMAP-Rule" id="MF_01225"/>
    </source>
</evidence>
<feature type="binding site" evidence="12">
    <location>
        <position position="19"/>
    </location>
    <ligand>
        <name>GTP</name>
        <dbReference type="ChEBI" id="CHEBI:37565"/>
    </ligand>
</feature>
<dbReference type="GO" id="GO:1904047">
    <property type="term" value="F:S-adenosyl-L-methionine binding"/>
    <property type="evidence" value="ECO:0007669"/>
    <property type="project" value="UniProtKB-UniRule"/>
</dbReference>
<dbReference type="STRING" id="1286171.EAL2_c04440"/>
<evidence type="ECO:0000256" key="9">
    <source>
        <dbReference type="ARBA" id="ARBA00023150"/>
    </source>
</evidence>
<feature type="binding site" evidence="12">
    <location>
        <position position="273"/>
    </location>
    <ligand>
        <name>[4Fe-4S] cluster</name>
        <dbReference type="ChEBI" id="CHEBI:49883"/>
        <label>2</label>
        <note>4Fe-4S-substrate</note>
    </ligand>
</feature>
<evidence type="ECO:0000256" key="4">
    <source>
        <dbReference type="ARBA" id="ARBA00022723"/>
    </source>
</evidence>
<feature type="binding site" evidence="12">
    <location>
        <position position="30"/>
    </location>
    <ligand>
        <name>[4Fe-4S] cluster</name>
        <dbReference type="ChEBI" id="CHEBI:49883"/>
        <label>1</label>
        <note>4Fe-4S-S-AdoMet</note>
    </ligand>
</feature>
<dbReference type="InterPro" id="IPR058240">
    <property type="entry name" value="rSAM_sf"/>
</dbReference>
<dbReference type="InterPro" id="IPR007197">
    <property type="entry name" value="rSAM"/>
</dbReference>
<evidence type="ECO:0000313" key="14">
    <source>
        <dbReference type="EMBL" id="AHM55746.1"/>
    </source>
</evidence>
<feature type="binding site" evidence="12">
    <location>
        <position position="26"/>
    </location>
    <ligand>
        <name>[4Fe-4S] cluster</name>
        <dbReference type="ChEBI" id="CHEBI:49883"/>
        <label>1</label>
        <note>4Fe-4S-S-AdoMet</note>
    </ligand>
</feature>
<feature type="binding site" evidence="12">
    <location>
        <position position="73"/>
    </location>
    <ligand>
        <name>S-adenosyl-L-methionine</name>
        <dbReference type="ChEBI" id="CHEBI:59789"/>
    </ligand>
</feature>
<keyword evidence="10 12" id="KW-0456">Lyase</keyword>
<dbReference type="GO" id="GO:0051539">
    <property type="term" value="F:4 iron, 4 sulfur cluster binding"/>
    <property type="evidence" value="ECO:0007669"/>
    <property type="project" value="UniProtKB-UniRule"/>
</dbReference>
<sequence length="324" mass="36101">MDNKSVLLDGYGRRINYLRISVTDRCNLRCMYCMPQEGIPKRAHHDIMTLEELQEVAVALVELGIDKIRITGGEPLVRKGIVGLVRELSKCEGLNEITLTTNGLLLSEYARELKAAGLKRVNISLDTLNPQKFEYITRGGSLEKVLEGIKEAQSVGLTPIKLNTVLIGGFNDDEIEDFVALTVDNEIDVRFIELMPIGQAAGWSLEKFISSDSVLKKVPSLEKIKSEDISSPAEYYRIPGALGKVGLINPITCKFCENCNRIRLTSDGKLKLCLHSDSEIDLAGPLRRGEDIRGIVLDEIKNKPREHSLEDGEYIKRDMFKIGG</sequence>
<dbReference type="SMART" id="SM00729">
    <property type="entry name" value="Elp3"/>
    <property type="match status" value="1"/>
</dbReference>
<feature type="binding site" evidence="12">
    <location>
        <position position="259"/>
    </location>
    <ligand>
        <name>[4Fe-4S] cluster</name>
        <dbReference type="ChEBI" id="CHEBI:49883"/>
        <label>2</label>
        <note>4Fe-4S-substrate</note>
    </ligand>
</feature>
<dbReference type="AlphaFoldDB" id="W8U461"/>
<comment type="subunit">
    <text evidence="12">Monomer and homodimer.</text>
</comment>
<dbReference type="SUPFAM" id="SSF102114">
    <property type="entry name" value="Radical SAM enzymes"/>
    <property type="match status" value="1"/>
</dbReference>
<comment type="pathway">
    <text evidence="12">Cofactor biosynthesis; molybdopterin biosynthesis.</text>
</comment>
<dbReference type="SFLD" id="SFLDG01383">
    <property type="entry name" value="cyclic_pyranopterin_phosphate"/>
    <property type="match status" value="1"/>
</dbReference>
<feature type="domain" description="Radical SAM core" evidence="13">
    <location>
        <begin position="10"/>
        <end position="228"/>
    </location>
</feature>
<dbReference type="CDD" id="cd01335">
    <property type="entry name" value="Radical_SAM"/>
    <property type="match status" value="1"/>
</dbReference>
<dbReference type="Gene3D" id="3.20.20.70">
    <property type="entry name" value="Aldolase class I"/>
    <property type="match status" value="1"/>
</dbReference>
<gene>
    <name evidence="12 14" type="primary">moaA</name>
    <name evidence="14" type="ORF">EAL2_c04440</name>
</gene>
<protein>
    <recommendedName>
        <fullName evidence="1 12">GTP 3',8-cyclase</fullName>
        <ecNumber evidence="1 12">4.1.99.22</ecNumber>
    </recommendedName>
    <alternativeName>
        <fullName evidence="12">Molybdenum cofactor biosynthesis protein A</fullName>
    </alternativeName>
</protein>
<dbReference type="GO" id="GO:0005525">
    <property type="term" value="F:GTP binding"/>
    <property type="evidence" value="ECO:0007669"/>
    <property type="project" value="UniProtKB-UniRule"/>
</dbReference>
<dbReference type="Pfam" id="PF06463">
    <property type="entry name" value="Mob_synth_C"/>
    <property type="match status" value="1"/>
</dbReference>
<dbReference type="HOGENOM" id="CLU_009273_0_1_9"/>
<dbReference type="GO" id="GO:0006777">
    <property type="term" value="P:Mo-molybdopterin cofactor biosynthetic process"/>
    <property type="evidence" value="ECO:0007669"/>
    <property type="project" value="UniProtKB-UniRule"/>
</dbReference>
<feature type="binding site" evidence="12">
    <location>
        <position position="33"/>
    </location>
    <ligand>
        <name>[4Fe-4S] cluster</name>
        <dbReference type="ChEBI" id="CHEBI:49883"/>
        <label>1</label>
        <note>4Fe-4S-S-AdoMet</note>
    </ligand>
</feature>
<dbReference type="Proteomes" id="UP000019591">
    <property type="component" value="Chromosome"/>
</dbReference>
<comment type="function">
    <text evidence="12">Catalyzes the cyclization of GTP to (8S)-3',8-cyclo-7,8-dihydroguanosine 5'-triphosphate.</text>
</comment>
<dbReference type="eggNOG" id="COG2896">
    <property type="taxonomic scope" value="Bacteria"/>
</dbReference>
<feature type="binding site" evidence="12">
    <location>
        <position position="100"/>
    </location>
    <ligand>
        <name>GTP</name>
        <dbReference type="ChEBI" id="CHEBI:37565"/>
    </ligand>
</feature>
<dbReference type="KEGG" id="eac:EAL2_c04440"/>
<dbReference type="UniPathway" id="UPA00344"/>
<keyword evidence="5 12" id="KW-0547">Nucleotide-binding</keyword>
<proteinExistence type="inferred from homology"/>
<feature type="binding site" evidence="12">
    <location>
        <position position="161"/>
    </location>
    <ligand>
        <name>GTP</name>
        <dbReference type="ChEBI" id="CHEBI:37565"/>
    </ligand>
</feature>
<dbReference type="PANTHER" id="PTHR22960">
    <property type="entry name" value="MOLYBDOPTERIN COFACTOR SYNTHESIS PROTEIN A"/>
    <property type="match status" value="1"/>
</dbReference>
<dbReference type="GO" id="GO:0046872">
    <property type="term" value="F:metal ion binding"/>
    <property type="evidence" value="ECO:0007669"/>
    <property type="project" value="UniProtKB-KW"/>
</dbReference>
<evidence type="ECO:0000256" key="6">
    <source>
        <dbReference type="ARBA" id="ARBA00023004"/>
    </source>
</evidence>
<evidence type="ECO:0000259" key="13">
    <source>
        <dbReference type="PROSITE" id="PS51918"/>
    </source>
</evidence>
<dbReference type="NCBIfam" id="NF001199">
    <property type="entry name" value="PRK00164.2-1"/>
    <property type="match status" value="1"/>
</dbReference>
<dbReference type="EC" id="4.1.99.22" evidence="1 12"/>
<keyword evidence="6 12" id="KW-0408">Iron</keyword>
<dbReference type="SFLD" id="SFLDG01386">
    <property type="entry name" value="main_SPASM_domain-containing"/>
    <property type="match status" value="1"/>
</dbReference>
<dbReference type="SFLD" id="SFLDS00029">
    <property type="entry name" value="Radical_SAM"/>
    <property type="match status" value="1"/>
</dbReference>
<dbReference type="InterPro" id="IPR013483">
    <property type="entry name" value="MoaA"/>
</dbReference>
<feature type="binding site" evidence="12">
    <location>
        <begin position="261"/>
        <end position="263"/>
    </location>
    <ligand>
        <name>GTP</name>
        <dbReference type="ChEBI" id="CHEBI:37565"/>
    </ligand>
</feature>
<dbReference type="PROSITE" id="PS51918">
    <property type="entry name" value="RADICAL_SAM"/>
    <property type="match status" value="1"/>
</dbReference>
<accession>W8U461</accession>
<evidence type="ECO:0000256" key="11">
    <source>
        <dbReference type="ARBA" id="ARBA00048697"/>
    </source>
</evidence>
<evidence type="ECO:0000256" key="2">
    <source>
        <dbReference type="ARBA" id="ARBA00022485"/>
    </source>
</evidence>
<dbReference type="InterPro" id="IPR013785">
    <property type="entry name" value="Aldolase_TIM"/>
</dbReference>
<dbReference type="HAMAP" id="MF_01225_B">
    <property type="entry name" value="MoaA_B"/>
    <property type="match status" value="1"/>
</dbReference>
<organism evidence="14 15">
    <name type="scientific">Peptoclostridium acidaminophilum DSM 3953</name>
    <dbReference type="NCBI Taxonomy" id="1286171"/>
    <lineage>
        <taxon>Bacteria</taxon>
        <taxon>Bacillati</taxon>
        <taxon>Bacillota</taxon>
        <taxon>Clostridia</taxon>
        <taxon>Peptostreptococcales</taxon>
        <taxon>Peptoclostridiaceae</taxon>
        <taxon>Peptoclostridium</taxon>
    </lineage>
</organism>